<sequence length="61" mass="6408">MTFDAAAVTAIRGNLVEPVALTNRQHILTARVSAFYGCPASRLCCGIAGAHRSTGQSKSLF</sequence>
<evidence type="ECO:0000313" key="1">
    <source>
        <dbReference type="EMBL" id="MDA4847172.1"/>
    </source>
</evidence>
<name>A0ABT4VR29_9HYPH</name>
<dbReference type="Proteomes" id="UP001148313">
    <property type="component" value="Unassembled WGS sequence"/>
</dbReference>
<proteinExistence type="predicted"/>
<reference evidence="1" key="1">
    <citation type="submission" date="2022-11" db="EMBL/GenBank/DDBJ databases">
        <title>Hoeflea poritis sp. nov., isolated from scleractinian coral Porites lutea.</title>
        <authorList>
            <person name="Zhang G."/>
            <person name="Wei Q."/>
            <person name="Cai L."/>
        </authorList>
    </citation>
    <scope>NUCLEOTIDE SEQUENCE</scope>
    <source>
        <strain evidence="1">E7-10</strain>
    </source>
</reference>
<dbReference type="EMBL" id="JAPJZH010000011">
    <property type="protein sequence ID" value="MDA4847172.1"/>
    <property type="molecule type" value="Genomic_DNA"/>
</dbReference>
<keyword evidence="2" id="KW-1185">Reference proteome</keyword>
<evidence type="ECO:0000313" key="2">
    <source>
        <dbReference type="Proteomes" id="UP001148313"/>
    </source>
</evidence>
<comment type="caution">
    <text evidence="1">The sequence shown here is derived from an EMBL/GenBank/DDBJ whole genome shotgun (WGS) entry which is preliminary data.</text>
</comment>
<organism evidence="1 2">
    <name type="scientific">Hoeflea poritis</name>
    <dbReference type="NCBI Taxonomy" id="2993659"/>
    <lineage>
        <taxon>Bacteria</taxon>
        <taxon>Pseudomonadati</taxon>
        <taxon>Pseudomonadota</taxon>
        <taxon>Alphaproteobacteria</taxon>
        <taxon>Hyphomicrobiales</taxon>
        <taxon>Rhizobiaceae</taxon>
        <taxon>Hoeflea</taxon>
    </lineage>
</organism>
<dbReference type="RefSeq" id="WP_271090979.1">
    <property type="nucleotide sequence ID" value="NZ_JAPJZH010000011.1"/>
</dbReference>
<gene>
    <name evidence="1" type="ORF">OOZ53_17565</name>
</gene>
<accession>A0ABT4VR29</accession>
<protein>
    <submittedName>
        <fullName evidence="1">Uncharacterized protein</fullName>
    </submittedName>
</protein>